<dbReference type="GO" id="GO:0003723">
    <property type="term" value="F:RNA binding"/>
    <property type="evidence" value="ECO:0007669"/>
    <property type="project" value="InterPro"/>
</dbReference>
<dbReference type="PROSITE" id="PS50004">
    <property type="entry name" value="C2"/>
    <property type="match status" value="1"/>
</dbReference>
<dbReference type="NCBIfam" id="TIGR00756">
    <property type="entry name" value="PPR"/>
    <property type="match status" value="3"/>
</dbReference>
<dbReference type="EMBL" id="JAHUZN010000012">
    <property type="protein sequence ID" value="KAG8475131.1"/>
    <property type="molecule type" value="Genomic_DNA"/>
</dbReference>
<proteinExistence type="predicted"/>
<dbReference type="SUPFAM" id="SSF49562">
    <property type="entry name" value="C2 domain (Calcium/lipid-binding domain, CaLB)"/>
    <property type="match status" value="1"/>
</dbReference>
<evidence type="ECO:0000259" key="3">
    <source>
        <dbReference type="PROSITE" id="PS50004"/>
    </source>
</evidence>
<comment type="caution">
    <text evidence="4">The sequence shown here is derived from an EMBL/GenBank/DDBJ whole genome shotgun (WGS) entry which is preliminary data.</text>
</comment>
<dbReference type="InterPro" id="IPR000008">
    <property type="entry name" value="C2_dom"/>
</dbReference>
<evidence type="ECO:0000313" key="4">
    <source>
        <dbReference type="EMBL" id="KAG8475131.1"/>
    </source>
</evidence>
<dbReference type="InterPro" id="IPR035892">
    <property type="entry name" value="C2_domain_sf"/>
</dbReference>
<feature type="repeat" description="PPR" evidence="2">
    <location>
        <begin position="524"/>
        <end position="558"/>
    </location>
</feature>
<dbReference type="PROSITE" id="PS51375">
    <property type="entry name" value="PPR"/>
    <property type="match status" value="3"/>
</dbReference>
<dbReference type="FunFam" id="1.25.40.10:FF:000090">
    <property type="entry name" value="Pentatricopeptide repeat-containing protein, chloroplastic"/>
    <property type="match status" value="1"/>
</dbReference>
<feature type="domain" description="C2" evidence="3">
    <location>
        <begin position="688"/>
        <end position="808"/>
    </location>
</feature>
<evidence type="ECO:0000256" key="2">
    <source>
        <dbReference type="PROSITE-ProRule" id="PRU00708"/>
    </source>
</evidence>
<name>A0A8J6CLD9_9ROSI</name>
<feature type="repeat" description="PPR" evidence="2">
    <location>
        <begin position="419"/>
        <end position="453"/>
    </location>
</feature>
<keyword evidence="1" id="KW-0677">Repeat</keyword>
<feature type="repeat" description="PPR" evidence="2">
    <location>
        <begin position="216"/>
        <end position="250"/>
    </location>
</feature>
<accession>A0A8J6CLD9</accession>
<evidence type="ECO:0000313" key="5">
    <source>
        <dbReference type="Proteomes" id="UP000701853"/>
    </source>
</evidence>
<dbReference type="PANTHER" id="PTHR24015:SF1063">
    <property type="entry name" value="OS12G0156900 PROTEIN"/>
    <property type="match status" value="1"/>
</dbReference>
<reference evidence="4 5" key="1">
    <citation type="journal article" date="2021" name="bioRxiv">
        <title>The Gossypium anomalum genome as a resource for cotton improvement and evolutionary analysis of hybrid incompatibility.</title>
        <authorList>
            <person name="Grover C.E."/>
            <person name="Yuan D."/>
            <person name="Arick M.A."/>
            <person name="Miller E.R."/>
            <person name="Hu G."/>
            <person name="Peterson D.G."/>
            <person name="Wendel J.F."/>
            <person name="Udall J.A."/>
        </authorList>
    </citation>
    <scope>NUCLEOTIDE SEQUENCE [LARGE SCALE GENOMIC DNA]</scope>
    <source>
        <strain evidence="4">JFW-Udall</strain>
        <tissue evidence="4">Leaf</tissue>
    </source>
</reference>
<dbReference type="InterPro" id="IPR002885">
    <property type="entry name" value="PPR_rpt"/>
</dbReference>
<dbReference type="PANTHER" id="PTHR24015">
    <property type="entry name" value="OS07G0578800 PROTEIN-RELATED"/>
    <property type="match status" value="1"/>
</dbReference>
<evidence type="ECO:0000256" key="1">
    <source>
        <dbReference type="ARBA" id="ARBA00022737"/>
    </source>
</evidence>
<dbReference type="AlphaFoldDB" id="A0A8J6CLD9"/>
<protein>
    <recommendedName>
        <fullName evidence="3">C2 domain-containing protein</fullName>
    </recommendedName>
</protein>
<dbReference type="Gene3D" id="2.60.40.150">
    <property type="entry name" value="C2 domain"/>
    <property type="match status" value="1"/>
</dbReference>
<keyword evidence="5" id="KW-1185">Reference proteome</keyword>
<dbReference type="Proteomes" id="UP000701853">
    <property type="component" value="Chromosome 12"/>
</dbReference>
<dbReference type="Pfam" id="PF00168">
    <property type="entry name" value="C2"/>
    <property type="match status" value="1"/>
</dbReference>
<sequence length="888" mass="101495">MKPRNFLKSDLDPVLPRTPVFVTHEEQNKRIRKSMTGHRSRGLPNFSTSSSLVWAIKRKHIVRRFSDRLTHLYKLFAEITQRIKSSPTRISATLFHRNSSHDDTVEPNAENDHVLVSWTSKLSKLVKRGQPEEAICLFKRMLLLKSNQRPNYVTILSLIKALDALHWDVLVMMVHGLVVKMGFISEPSVLTALIGSYSVYGMGTCWSLFHQIPDKDVVLWSAVVSACVKNKDYLEALELFRRMQFIGLKVNHVSIVSILPACANLGALRLGREIHGFIIKRMFSYVISVQNSLVDMYAKCRNLESGIRVFDGMLEKDLVSWRTVICGYIENECGIEAINIFSKMQLLSFFAPDEFVVRDMIMAVLQCGENKLGSAFHCYIMKNGFLAFVSVATAVLQMYAKFGMVCSARSVFDHIGNKDVIAWNAMISAYTQSKLPFNAVDTFTQMLHMNAKPNEFSLISLLQMRSLMASQEVSHELGDSIHAFIEKVGYLRNVYLSSALIDFYCRSGRVKQGKALFDEVPIKDLICWSSLINGYGLNGYGIEALETFSNMLDCGIKPNEIIFLSVLSACSHCGLEYEGWNWFYSMKEKYNVTPKLAHYACMVDLLSRLGNIEQALDFVKKMPMEPDKRIWGAILASCRLTPGPIEIVEFVVEQLATLDPQNSTNYYTILSDLYASEGREEAKHQHRNQACSCFVCRLISLMKEGILEVLIVNAEDIRHTNLIGRPAYYVILQCGTKEYRTKTSPGKHKKVLWNEKFEFNFLLSEWKNLTHIKFRIMDKEFFKNNGFVGETRIHLGGIITEGTDKGFIVVRPAPYNVVLEDDSYKGQIKIGFKFIANKEVQNEIREFAVMPNEPKSICSCIKNLWKFPWWICLFPFKQENSKKEHKHE</sequence>
<organism evidence="4 5">
    <name type="scientific">Gossypium anomalum</name>
    <dbReference type="NCBI Taxonomy" id="47600"/>
    <lineage>
        <taxon>Eukaryota</taxon>
        <taxon>Viridiplantae</taxon>
        <taxon>Streptophyta</taxon>
        <taxon>Embryophyta</taxon>
        <taxon>Tracheophyta</taxon>
        <taxon>Spermatophyta</taxon>
        <taxon>Magnoliopsida</taxon>
        <taxon>eudicotyledons</taxon>
        <taxon>Gunneridae</taxon>
        <taxon>Pentapetalae</taxon>
        <taxon>rosids</taxon>
        <taxon>malvids</taxon>
        <taxon>Malvales</taxon>
        <taxon>Malvaceae</taxon>
        <taxon>Malvoideae</taxon>
        <taxon>Gossypium</taxon>
    </lineage>
</organism>
<dbReference type="OrthoDB" id="742671at2759"/>
<dbReference type="GO" id="GO:0009451">
    <property type="term" value="P:RNA modification"/>
    <property type="evidence" value="ECO:0007669"/>
    <property type="project" value="InterPro"/>
</dbReference>
<dbReference type="InterPro" id="IPR011990">
    <property type="entry name" value="TPR-like_helical_dom_sf"/>
</dbReference>
<dbReference type="Pfam" id="PF01535">
    <property type="entry name" value="PPR"/>
    <property type="match status" value="8"/>
</dbReference>
<dbReference type="Gene3D" id="1.25.40.10">
    <property type="entry name" value="Tetratricopeptide repeat domain"/>
    <property type="match status" value="4"/>
</dbReference>
<dbReference type="SUPFAM" id="SSF48452">
    <property type="entry name" value="TPR-like"/>
    <property type="match status" value="1"/>
</dbReference>
<dbReference type="InterPro" id="IPR046960">
    <property type="entry name" value="PPR_At4g14850-like_plant"/>
</dbReference>
<dbReference type="SMART" id="SM00239">
    <property type="entry name" value="C2"/>
    <property type="match status" value="1"/>
</dbReference>
<gene>
    <name evidence="4" type="ORF">CXB51_031997</name>
</gene>